<evidence type="ECO:0008006" key="5">
    <source>
        <dbReference type="Google" id="ProtNLM"/>
    </source>
</evidence>
<evidence type="ECO:0000313" key="3">
    <source>
        <dbReference type="EMBL" id="OQV19974.1"/>
    </source>
</evidence>
<feature type="transmembrane region" description="Helical" evidence="1">
    <location>
        <begin position="270"/>
        <end position="288"/>
    </location>
</feature>
<keyword evidence="4" id="KW-1185">Reference proteome</keyword>
<feature type="transmembrane region" description="Helical" evidence="1">
    <location>
        <begin position="228"/>
        <end position="250"/>
    </location>
</feature>
<feature type="transmembrane region" description="Helical" evidence="1">
    <location>
        <begin position="36"/>
        <end position="62"/>
    </location>
</feature>
<feature type="transmembrane region" description="Helical" evidence="1">
    <location>
        <begin position="336"/>
        <end position="366"/>
    </location>
</feature>
<organism evidence="3 4">
    <name type="scientific">Hypsibius exemplaris</name>
    <name type="common">Freshwater tardigrade</name>
    <dbReference type="NCBI Taxonomy" id="2072580"/>
    <lineage>
        <taxon>Eukaryota</taxon>
        <taxon>Metazoa</taxon>
        <taxon>Ecdysozoa</taxon>
        <taxon>Tardigrada</taxon>
        <taxon>Eutardigrada</taxon>
        <taxon>Parachela</taxon>
        <taxon>Hypsibioidea</taxon>
        <taxon>Hypsibiidae</taxon>
        <taxon>Hypsibius</taxon>
    </lineage>
</organism>
<dbReference type="EMBL" id="MTYJ01000034">
    <property type="protein sequence ID" value="OQV19974.1"/>
    <property type="molecule type" value="Genomic_DNA"/>
</dbReference>
<keyword evidence="1" id="KW-0472">Membrane</keyword>
<evidence type="ECO:0000313" key="4">
    <source>
        <dbReference type="Proteomes" id="UP000192578"/>
    </source>
</evidence>
<comment type="caution">
    <text evidence="3">The sequence shown here is derived from an EMBL/GenBank/DDBJ whole genome shotgun (WGS) entry which is preliminary data.</text>
</comment>
<feature type="chain" id="PRO_5012438711" description="Gustatory receptor" evidence="2">
    <location>
        <begin position="21"/>
        <end position="375"/>
    </location>
</feature>
<dbReference type="Proteomes" id="UP000192578">
    <property type="component" value="Unassembled WGS sequence"/>
</dbReference>
<keyword evidence="1" id="KW-0812">Transmembrane</keyword>
<keyword evidence="2" id="KW-0732">Signal</keyword>
<sequence>MLIAFIALALLFDFIDVFEGHYKIHYLNTTYGKTEPVITLMTYCHSEMSLFMATYSVVFLLVKRGELLKTCLTFEEVCKTLEISAPAIQAKLRRLRWSFWFIIVLAIIALVCSVVDPHFWETFYHARPYGFMILPGGLISLYFRGIMFYCTLIHYLMHNLFGYFCDLLLVCSEDLRQQQAEFLETLTLKPDLKLSGIKFEDRLRIWLGQNELLKAQFDQVQKTFSWKLLLDVGCISLAICMQLAWISTWILKPGMDDFSLWTVGTLAQHLLYTMMYLFCGWVVLFRPLMLHQLHQQRSDLLEKIICSAQTSGLKNATRAEVLLTSVLMHRFSTSQLLFNAGGIVTLGTTVLCTISAAIFAFAWFILDRSLAYRPT</sequence>
<feature type="signal peptide" evidence="2">
    <location>
        <begin position="1"/>
        <end position="20"/>
    </location>
</feature>
<feature type="transmembrane region" description="Helical" evidence="1">
    <location>
        <begin position="132"/>
        <end position="157"/>
    </location>
</feature>
<evidence type="ECO:0000256" key="2">
    <source>
        <dbReference type="SAM" id="SignalP"/>
    </source>
</evidence>
<evidence type="ECO:0000256" key="1">
    <source>
        <dbReference type="SAM" id="Phobius"/>
    </source>
</evidence>
<feature type="transmembrane region" description="Helical" evidence="1">
    <location>
        <begin position="99"/>
        <end position="120"/>
    </location>
</feature>
<gene>
    <name evidence="3" type="ORF">BV898_05979</name>
</gene>
<keyword evidence="1" id="KW-1133">Transmembrane helix</keyword>
<dbReference type="AlphaFoldDB" id="A0A1W0WXP2"/>
<protein>
    <recommendedName>
        <fullName evidence="5">Gustatory receptor</fullName>
    </recommendedName>
</protein>
<accession>A0A1W0WXP2</accession>
<proteinExistence type="predicted"/>
<reference evidence="4" key="1">
    <citation type="submission" date="2017-01" db="EMBL/GenBank/DDBJ databases">
        <title>Comparative genomics of anhydrobiosis in the tardigrade Hypsibius dujardini.</title>
        <authorList>
            <person name="Yoshida Y."/>
            <person name="Koutsovoulos G."/>
            <person name="Laetsch D."/>
            <person name="Stevens L."/>
            <person name="Kumar S."/>
            <person name="Horikawa D."/>
            <person name="Ishino K."/>
            <person name="Komine S."/>
            <person name="Tomita M."/>
            <person name="Blaxter M."/>
            <person name="Arakawa K."/>
        </authorList>
    </citation>
    <scope>NUCLEOTIDE SEQUENCE [LARGE SCALE GENOMIC DNA]</scope>
    <source>
        <strain evidence="4">Z151</strain>
    </source>
</reference>
<name>A0A1W0WXP2_HYPEX</name>